<dbReference type="KEGG" id="mxa:MXAN_7480"/>
<protein>
    <submittedName>
        <fullName evidence="2">Uncharacterized protein</fullName>
    </submittedName>
</protein>
<accession>Q1CVJ1</accession>
<organism evidence="2 3">
    <name type="scientific">Myxococcus xanthus (strain DK1622)</name>
    <dbReference type="NCBI Taxonomy" id="246197"/>
    <lineage>
        <taxon>Bacteria</taxon>
        <taxon>Pseudomonadati</taxon>
        <taxon>Myxococcota</taxon>
        <taxon>Myxococcia</taxon>
        <taxon>Myxococcales</taxon>
        <taxon>Cystobacterineae</taxon>
        <taxon>Myxococcaceae</taxon>
        <taxon>Myxococcus</taxon>
    </lineage>
</organism>
<reference evidence="2 3" key="1">
    <citation type="journal article" date="2006" name="Proc. Natl. Acad. Sci. U.S.A.">
        <title>Evolution of sensory complexity recorded in a myxobacterial genome.</title>
        <authorList>
            <person name="Goldman B.S."/>
            <person name="Nierman W.C."/>
            <person name="Kaiser D."/>
            <person name="Slater S.C."/>
            <person name="Durkin A.S."/>
            <person name="Eisen J.A."/>
            <person name="Ronning C.M."/>
            <person name="Barbazuk W.B."/>
            <person name="Blanchard M."/>
            <person name="Field C."/>
            <person name="Halling C."/>
            <person name="Hinkle G."/>
            <person name="Iartchuk O."/>
            <person name="Kim H.S."/>
            <person name="Mackenzie C."/>
            <person name="Madupu R."/>
            <person name="Miller N."/>
            <person name="Shvartsbeyn A."/>
            <person name="Sullivan S.A."/>
            <person name="Vaudin M."/>
            <person name="Wiegand R."/>
            <person name="Kaplan H.B."/>
        </authorList>
    </citation>
    <scope>NUCLEOTIDE SEQUENCE [LARGE SCALE GENOMIC DNA]</scope>
    <source>
        <strain evidence="3">DK1622</strain>
    </source>
</reference>
<feature type="region of interest" description="Disordered" evidence="1">
    <location>
        <begin position="164"/>
        <end position="236"/>
    </location>
</feature>
<name>Q1CVJ1_MYXXD</name>
<dbReference type="AlphaFoldDB" id="Q1CVJ1"/>
<dbReference type="EnsemblBacteria" id="ABF87873">
    <property type="protein sequence ID" value="ABF87873"/>
    <property type="gene ID" value="MXAN_7480"/>
</dbReference>
<dbReference type="Proteomes" id="UP000002402">
    <property type="component" value="Chromosome"/>
</dbReference>
<sequence length="236" mass="25742">MSKSSWELQRGAPGWSPPNARPTLPRNLHQHAHWTACVVGAAPHTGAPHGARASRWLHLPPVRAPIWGLHASRSASGAPHGAGTGWWMSAGPFATPLHATRWSTHHSMNHERITSLNAEPSANSPALRACPPSIHPAFHVEQALSNPRMSSRAIHFTEVHASARASFPPSVRNSRQAERMRESMRCAGAPPPSPSPRSAHAERRPPTTAKQHLMRRFFVPRGTRVRELAGTPPRGD</sequence>
<evidence type="ECO:0000313" key="2">
    <source>
        <dbReference type="EMBL" id="ABF87873.1"/>
    </source>
</evidence>
<feature type="compositionally biased region" description="Basic and acidic residues" evidence="1">
    <location>
        <begin position="175"/>
        <end position="184"/>
    </location>
</feature>
<evidence type="ECO:0000256" key="1">
    <source>
        <dbReference type="SAM" id="MobiDB-lite"/>
    </source>
</evidence>
<evidence type="ECO:0000313" key="3">
    <source>
        <dbReference type="Proteomes" id="UP000002402"/>
    </source>
</evidence>
<dbReference type="HOGENOM" id="CLU_1174419_0_0_7"/>
<dbReference type="EMBL" id="CP000113">
    <property type="protein sequence ID" value="ABF87873.1"/>
    <property type="molecule type" value="Genomic_DNA"/>
</dbReference>
<keyword evidence="3" id="KW-1185">Reference proteome</keyword>
<proteinExistence type="predicted"/>
<gene>
    <name evidence="2" type="ordered locus">MXAN_7480</name>
</gene>
<feature type="region of interest" description="Disordered" evidence="1">
    <location>
        <begin position="1"/>
        <end position="25"/>
    </location>
</feature>